<keyword evidence="1" id="KW-1133">Transmembrane helix</keyword>
<dbReference type="EMBL" id="CP136958">
    <property type="protein sequence ID" value="WOT02169.1"/>
    <property type="molecule type" value="Genomic_DNA"/>
</dbReference>
<dbReference type="RefSeq" id="WP_016458471.1">
    <property type="nucleotide sequence ID" value="NZ_CAMIHY010000020.1"/>
</dbReference>
<sequence length="61" mass="6824">MSMWVILTIVSVALGFVAFTIAFAMFYYKKSKWAILALMGAAFLLVTVIPLYVAIWQAAYV</sequence>
<evidence type="ECO:0000313" key="2">
    <source>
        <dbReference type="EMBL" id="WOT02169.1"/>
    </source>
</evidence>
<keyword evidence="1" id="KW-0812">Transmembrane</keyword>
<name>A0AAF0YUJ3_9CORY</name>
<accession>A0AAF0YUJ3</accession>
<organism evidence="2 3">
    <name type="scientific">Corynebacterium pyruviciproducens</name>
    <dbReference type="NCBI Taxonomy" id="598660"/>
    <lineage>
        <taxon>Bacteria</taxon>
        <taxon>Bacillati</taxon>
        <taxon>Actinomycetota</taxon>
        <taxon>Actinomycetes</taxon>
        <taxon>Mycobacteriales</taxon>
        <taxon>Corynebacteriaceae</taxon>
        <taxon>Corynebacterium</taxon>
    </lineage>
</organism>
<keyword evidence="1" id="KW-0472">Membrane</keyword>
<dbReference type="Proteomes" id="UP000234560">
    <property type="component" value="Chromosome"/>
</dbReference>
<evidence type="ECO:0000313" key="3">
    <source>
        <dbReference type="Proteomes" id="UP000234560"/>
    </source>
</evidence>
<proteinExistence type="predicted"/>
<feature type="transmembrane region" description="Helical" evidence="1">
    <location>
        <begin position="35"/>
        <end position="59"/>
    </location>
</feature>
<protein>
    <submittedName>
        <fullName evidence="2">Uncharacterized protein</fullName>
    </submittedName>
</protein>
<dbReference type="KEGG" id="cpyr:CYJ47_13155"/>
<evidence type="ECO:0000256" key="1">
    <source>
        <dbReference type="SAM" id="Phobius"/>
    </source>
</evidence>
<dbReference type="AlphaFoldDB" id="A0AAF0YUJ3"/>
<feature type="transmembrane region" description="Helical" evidence="1">
    <location>
        <begin position="6"/>
        <end position="28"/>
    </location>
</feature>
<reference evidence="2" key="2">
    <citation type="submission" date="2023-10" db="EMBL/GenBank/DDBJ databases">
        <authorList>
            <person name="Choi B."/>
        </authorList>
    </citation>
    <scope>NUCLEOTIDE SEQUENCE</scope>
    <source>
        <strain evidence="2">UMB0763</strain>
    </source>
</reference>
<gene>
    <name evidence="2" type="ORF">CYJ47_13155</name>
</gene>
<reference evidence="2" key="1">
    <citation type="submission" date="2017-12" db="EMBL/GenBank/DDBJ databases">
        <authorList>
            <person name="Thomas-White K."/>
            <person name="Wolfe A.J."/>
        </authorList>
    </citation>
    <scope>NUCLEOTIDE SEQUENCE</scope>
    <source>
        <strain evidence="2">UMB0763</strain>
    </source>
</reference>